<dbReference type="Gene3D" id="1.10.8.80">
    <property type="entry name" value="Magnesium chelatase subunit I, C-Terminal domain"/>
    <property type="match status" value="1"/>
</dbReference>
<evidence type="ECO:0000256" key="2">
    <source>
        <dbReference type="ARBA" id="ARBA00022741"/>
    </source>
</evidence>
<dbReference type="GO" id="GO:0005524">
    <property type="term" value="F:ATP binding"/>
    <property type="evidence" value="ECO:0007669"/>
    <property type="project" value="UniProtKB-KW"/>
</dbReference>
<evidence type="ECO:0000256" key="1">
    <source>
        <dbReference type="ARBA" id="ARBA00005799"/>
    </source>
</evidence>
<reference evidence="7" key="1">
    <citation type="submission" date="2022-10" db="EMBL/GenBank/DDBJ databases">
        <title>The complete genomes of actinobacterial strains from the NBC collection.</title>
        <authorList>
            <person name="Joergensen T.S."/>
            <person name="Alvarez Arevalo M."/>
            <person name="Sterndorff E.B."/>
            <person name="Faurdal D."/>
            <person name="Vuksanovic O."/>
            <person name="Mourched A.-S."/>
            <person name="Charusanti P."/>
            <person name="Shaw S."/>
            <person name="Blin K."/>
            <person name="Weber T."/>
        </authorList>
    </citation>
    <scope>NUCLEOTIDE SEQUENCE</scope>
    <source>
        <strain evidence="7">NBC_00119</strain>
    </source>
</reference>
<dbReference type="SUPFAM" id="SSF52540">
    <property type="entry name" value="P-loop containing nucleoside triphosphate hydrolases"/>
    <property type="match status" value="1"/>
</dbReference>
<feature type="compositionally biased region" description="Gly residues" evidence="5">
    <location>
        <begin position="351"/>
        <end position="361"/>
    </location>
</feature>
<dbReference type="InterPro" id="IPR012804">
    <property type="entry name" value="Cob_chelat_sub_put"/>
</dbReference>
<dbReference type="PROSITE" id="PS50234">
    <property type="entry name" value="VWFA"/>
    <property type="match status" value="1"/>
</dbReference>
<dbReference type="PANTHER" id="PTHR35023:SF1">
    <property type="entry name" value="MG-PROTOPORPHYRIN IX CHELATASE"/>
    <property type="match status" value="1"/>
</dbReference>
<dbReference type="InterPro" id="IPR052989">
    <property type="entry name" value="Mg-chelatase_DI-like"/>
</dbReference>
<dbReference type="InterPro" id="IPR000523">
    <property type="entry name" value="Mg_chelatse_chII-like_cat_dom"/>
</dbReference>
<organism evidence="7">
    <name type="scientific">Streptomyces sp. NBC_00119</name>
    <dbReference type="NCBI Taxonomy" id="2975659"/>
    <lineage>
        <taxon>Bacteria</taxon>
        <taxon>Bacillati</taxon>
        <taxon>Actinomycetota</taxon>
        <taxon>Actinomycetes</taxon>
        <taxon>Kitasatosporales</taxon>
        <taxon>Streptomycetaceae</taxon>
        <taxon>Streptomyces</taxon>
    </lineage>
</organism>
<gene>
    <name evidence="7" type="ORF">OHU69_35735</name>
</gene>
<dbReference type="InterPro" id="IPR041628">
    <property type="entry name" value="ChlI/MoxR_AAA_lid"/>
</dbReference>
<dbReference type="SUPFAM" id="SSF53300">
    <property type="entry name" value="vWA-like"/>
    <property type="match status" value="1"/>
</dbReference>
<dbReference type="EMBL" id="CP108195">
    <property type="protein sequence ID" value="WTS15933.1"/>
    <property type="molecule type" value="Genomic_DNA"/>
</dbReference>
<dbReference type="PANTHER" id="PTHR35023">
    <property type="entry name" value="CHELATASE-RELATED"/>
    <property type="match status" value="1"/>
</dbReference>
<dbReference type="SMART" id="SM00382">
    <property type="entry name" value="AAA"/>
    <property type="match status" value="1"/>
</dbReference>
<dbReference type="InterPro" id="IPR027417">
    <property type="entry name" value="P-loop_NTPase"/>
</dbReference>
<evidence type="ECO:0000256" key="3">
    <source>
        <dbReference type="ARBA" id="ARBA00022840"/>
    </source>
</evidence>
<dbReference type="SMART" id="SM00327">
    <property type="entry name" value="VWA"/>
    <property type="match status" value="1"/>
</dbReference>
<dbReference type="InterPro" id="IPR003593">
    <property type="entry name" value="AAA+_ATPase"/>
</dbReference>
<dbReference type="NCBIfam" id="TIGR02442">
    <property type="entry name" value="Cob-chelat-sub"/>
    <property type="match status" value="1"/>
</dbReference>
<dbReference type="AlphaFoldDB" id="A0AAU1UGX4"/>
<feature type="compositionally biased region" description="Low complexity" evidence="5">
    <location>
        <begin position="375"/>
        <end position="386"/>
    </location>
</feature>
<evidence type="ECO:0000313" key="7">
    <source>
        <dbReference type="EMBL" id="WTS15933.1"/>
    </source>
</evidence>
<comment type="similarity">
    <text evidence="1">Belongs to the Mg-chelatase subunits D/I family.</text>
</comment>
<dbReference type="Pfam" id="PF13519">
    <property type="entry name" value="VWA_2"/>
    <property type="match status" value="1"/>
</dbReference>
<dbReference type="Gene3D" id="3.40.50.410">
    <property type="entry name" value="von Willebrand factor, type A domain"/>
    <property type="match status" value="1"/>
</dbReference>
<accession>A0AAU1UGX4</accession>
<protein>
    <recommendedName>
        <fullName evidence="4">Mg-protoporphyrin IX chelatase</fullName>
    </recommendedName>
</protein>
<dbReference type="Pfam" id="PF01078">
    <property type="entry name" value="Mg_chelatase"/>
    <property type="match status" value="1"/>
</dbReference>
<feature type="compositionally biased region" description="Acidic residues" evidence="5">
    <location>
        <begin position="322"/>
        <end position="350"/>
    </location>
</feature>
<keyword evidence="2" id="KW-0547">Nucleotide-binding</keyword>
<evidence type="ECO:0000259" key="6">
    <source>
        <dbReference type="PROSITE" id="PS50234"/>
    </source>
</evidence>
<proteinExistence type="inferred from homology"/>
<sequence>MSTPYPFTALVGQDDLRLALLLNAVSPAVGGVLVRGEKGTAKSTAVRALSALVPEVEVVAGCRFSCAPGAPDPACPDGPHETGPGTSRAARMVELPVGASEDRLVGALDIERALAEGVKAFEPGLLADAHRGILYVDEVNLLHDHLVDLLLDAAAMGASYVEREGVSVRHAARFLLVGTMNPEEGELRPQLLDRFGLTVEVAASREPDQRVEVVKRRLAYDDDPEGFAGKWEQEESAVRARIVAARDLLPSVRLGDAALRQIAATCAAFEVDGMRADIVMARTATALAAWAGRTDVLAEDVRQAALLALPHRRRRNPFDAPGLDEDKLDDTLEEFGGQDDEPDPDGDGDGGGDGPGGGGGQPPQDAPEGDGPDAGGDQAADIPAQGEPSDSGEQKAPAGGGEQAAARASEPFRTKMLSVPGLGEGAAGRRSRARTEHGRTTGARRPRGALTKLHLAATVQAAAPHQRARGRSGPGLVVRRDDLRQATREGREGNLVLFVVDASGSMAARQRMSAVKGAVLSLLLDAYQRRDKVGLVTFRGSSADVALPPTSSVDAAAVRLESLPTGGRTPLSAGLLKAHDVLRVERLRDPARRPLVVVVTDGRATGGPEPVALAGRAARLLAAEGTASVVVDCESGPVRLGLAGQLAGELGATAVTLDELRADSIAGLVKEVRQMQGLQSNSRRVA</sequence>
<dbReference type="CDD" id="cd01451">
    <property type="entry name" value="vWA_Magnesium_chelatase"/>
    <property type="match status" value="1"/>
</dbReference>
<keyword evidence="3" id="KW-0067">ATP-binding</keyword>
<feature type="domain" description="VWFA" evidence="6">
    <location>
        <begin position="495"/>
        <end position="672"/>
    </location>
</feature>
<evidence type="ECO:0000256" key="4">
    <source>
        <dbReference type="ARBA" id="ARBA00030759"/>
    </source>
</evidence>
<dbReference type="Gene3D" id="3.40.50.300">
    <property type="entry name" value="P-loop containing nucleotide triphosphate hydrolases"/>
    <property type="match status" value="1"/>
</dbReference>
<dbReference type="InterPro" id="IPR002035">
    <property type="entry name" value="VWF_A"/>
</dbReference>
<dbReference type="Pfam" id="PF17863">
    <property type="entry name" value="AAA_lid_2"/>
    <property type="match status" value="1"/>
</dbReference>
<dbReference type="InterPro" id="IPR041702">
    <property type="entry name" value="BchD/ChlD_VWA"/>
</dbReference>
<name>A0AAU1UGX4_9ACTN</name>
<feature type="region of interest" description="Disordered" evidence="5">
    <location>
        <begin position="314"/>
        <end position="448"/>
    </location>
</feature>
<dbReference type="InterPro" id="IPR036465">
    <property type="entry name" value="vWFA_dom_sf"/>
</dbReference>
<evidence type="ECO:0000256" key="5">
    <source>
        <dbReference type="SAM" id="MobiDB-lite"/>
    </source>
</evidence>